<accession>A0A8J3DJ98</accession>
<reference evidence="2" key="1">
    <citation type="journal article" date="2014" name="Int. J. Syst. Evol. Microbiol.">
        <title>Complete genome sequence of Corynebacterium casei LMG S-19264T (=DSM 44701T), isolated from a smear-ripened cheese.</title>
        <authorList>
            <consortium name="US DOE Joint Genome Institute (JGI-PGF)"/>
            <person name="Walter F."/>
            <person name="Albersmeier A."/>
            <person name="Kalinowski J."/>
            <person name="Ruckert C."/>
        </authorList>
    </citation>
    <scope>NUCLEOTIDE SEQUENCE</scope>
    <source>
        <strain evidence="2">KCTC 12870</strain>
    </source>
</reference>
<evidence type="ECO:0000259" key="1">
    <source>
        <dbReference type="PROSITE" id="PS50995"/>
    </source>
</evidence>
<dbReference type="InterPro" id="IPR000835">
    <property type="entry name" value="HTH_MarR-typ"/>
</dbReference>
<dbReference type="InterPro" id="IPR036390">
    <property type="entry name" value="WH_DNA-bd_sf"/>
</dbReference>
<dbReference type="SMART" id="SM00347">
    <property type="entry name" value="HTH_MARR"/>
    <property type="match status" value="1"/>
</dbReference>
<feature type="domain" description="HTH marR-type" evidence="1">
    <location>
        <begin position="45"/>
        <end position="179"/>
    </location>
</feature>
<organism evidence="2 3">
    <name type="scientific">Cerasicoccus arenae</name>
    <dbReference type="NCBI Taxonomy" id="424488"/>
    <lineage>
        <taxon>Bacteria</taxon>
        <taxon>Pseudomonadati</taxon>
        <taxon>Verrucomicrobiota</taxon>
        <taxon>Opitutia</taxon>
        <taxon>Puniceicoccales</taxon>
        <taxon>Cerasicoccaceae</taxon>
        <taxon>Cerasicoccus</taxon>
    </lineage>
</organism>
<dbReference type="PANTHER" id="PTHR33164">
    <property type="entry name" value="TRANSCRIPTIONAL REGULATOR, MARR FAMILY"/>
    <property type="match status" value="1"/>
</dbReference>
<name>A0A8J3DJ98_9BACT</name>
<dbReference type="InterPro" id="IPR036388">
    <property type="entry name" value="WH-like_DNA-bd_sf"/>
</dbReference>
<proteinExistence type="predicted"/>
<sequence length="191" mass="21967">MFFNYDSVKSQLNVYFCVHAHLVDFDNNMKSQKVDIINKKSQKNAEAVFEAIHTLMHLIRSEQYRVLRDSPYQLTHMEGKMLAYFSQNPGATLRELVIHTGRDKGQLARTIKTLKEQGLLIGEEDPNDRRSQLLSLTTEGTKINESLIDQLNHLTELAVHDLSDADCQKLLQLLTQIRANIQRSNDKKDSK</sequence>
<dbReference type="SUPFAM" id="SSF46785">
    <property type="entry name" value="Winged helix' DNA-binding domain"/>
    <property type="match status" value="1"/>
</dbReference>
<dbReference type="InterPro" id="IPR039422">
    <property type="entry name" value="MarR/SlyA-like"/>
</dbReference>
<evidence type="ECO:0000313" key="2">
    <source>
        <dbReference type="EMBL" id="GHC06081.1"/>
    </source>
</evidence>
<dbReference type="PANTHER" id="PTHR33164:SF43">
    <property type="entry name" value="HTH-TYPE TRANSCRIPTIONAL REPRESSOR YETL"/>
    <property type="match status" value="1"/>
</dbReference>
<gene>
    <name evidence="2" type="ORF">GCM10007047_23880</name>
</gene>
<comment type="caution">
    <text evidence="2">The sequence shown here is derived from an EMBL/GenBank/DDBJ whole genome shotgun (WGS) entry which is preliminary data.</text>
</comment>
<dbReference type="Pfam" id="PF12802">
    <property type="entry name" value="MarR_2"/>
    <property type="match status" value="1"/>
</dbReference>
<keyword evidence="3" id="KW-1185">Reference proteome</keyword>
<dbReference type="GO" id="GO:0006950">
    <property type="term" value="P:response to stress"/>
    <property type="evidence" value="ECO:0007669"/>
    <property type="project" value="TreeGrafter"/>
</dbReference>
<dbReference type="Proteomes" id="UP000642829">
    <property type="component" value="Unassembled WGS sequence"/>
</dbReference>
<dbReference type="EMBL" id="BMXG01000015">
    <property type="protein sequence ID" value="GHC06081.1"/>
    <property type="molecule type" value="Genomic_DNA"/>
</dbReference>
<dbReference type="PROSITE" id="PS50995">
    <property type="entry name" value="HTH_MARR_2"/>
    <property type="match status" value="1"/>
</dbReference>
<reference evidence="2" key="2">
    <citation type="submission" date="2020-09" db="EMBL/GenBank/DDBJ databases">
        <authorList>
            <person name="Sun Q."/>
            <person name="Kim S."/>
        </authorList>
    </citation>
    <scope>NUCLEOTIDE SEQUENCE</scope>
    <source>
        <strain evidence="2">KCTC 12870</strain>
    </source>
</reference>
<evidence type="ECO:0000313" key="3">
    <source>
        <dbReference type="Proteomes" id="UP000642829"/>
    </source>
</evidence>
<dbReference type="Gene3D" id="1.10.10.10">
    <property type="entry name" value="Winged helix-like DNA-binding domain superfamily/Winged helix DNA-binding domain"/>
    <property type="match status" value="1"/>
</dbReference>
<dbReference type="AlphaFoldDB" id="A0A8J3DJ98"/>
<protein>
    <recommendedName>
        <fullName evidence="1">HTH marR-type domain-containing protein</fullName>
    </recommendedName>
</protein>
<dbReference type="GO" id="GO:0003700">
    <property type="term" value="F:DNA-binding transcription factor activity"/>
    <property type="evidence" value="ECO:0007669"/>
    <property type="project" value="InterPro"/>
</dbReference>